<comment type="subcellular location">
    <subcellularLocation>
        <location evidence="7">Cytoplasm</location>
    </subcellularLocation>
    <subcellularLocation>
        <location evidence="7">Endosome</location>
    </subcellularLocation>
</comment>
<dbReference type="InterPro" id="IPR037855">
    <property type="entry name" value="Vps36"/>
</dbReference>
<dbReference type="Proteomes" id="UP000593567">
    <property type="component" value="Unassembled WGS sequence"/>
</dbReference>
<dbReference type="Pfam" id="PF11605">
    <property type="entry name" value="Vps36_ESCRT-II"/>
    <property type="match status" value="1"/>
</dbReference>
<dbReference type="SUPFAM" id="SSF46785">
    <property type="entry name" value="Winged helix' DNA-binding domain"/>
    <property type="match status" value="2"/>
</dbReference>
<evidence type="ECO:0000256" key="4">
    <source>
        <dbReference type="ARBA" id="ARBA00022490"/>
    </source>
</evidence>
<dbReference type="EMBL" id="VXIV02000747">
    <property type="protein sequence ID" value="KAF6036320.1"/>
    <property type="molecule type" value="Genomic_DNA"/>
</dbReference>
<feature type="domain" description="GLUE N-terminal" evidence="8">
    <location>
        <begin position="1"/>
        <end position="139"/>
    </location>
</feature>
<evidence type="ECO:0000256" key="6">
    <source>
        <dbReference type="ARBA" id="ARBA00030114"/>
    </source>
</evidence>
<name>A0A7J7KCE0_BUGNE</name>
<evidence type="ECO:0000256" key="1">
    <source>
        <dbReference type="ARBA" id="ARBA00009697"/>
    </source>
</evidence>
<comment type="caution">
    <text evidence="9">The sequence shown here is derived from an EMBL/GenBank/DDBJ whole genome shotgun (WGS) entry which is preliminary data.</text>
</comment>
<keyword evidence="10" id="KW-1185">Reference proteome</keyword>
<accession>A0A7J7KCE0</accession>
<dbReference type="GO" id="GO:0031902">
    <property type="term" value="C:late endosome membrane"/>
    <property type="evidence" value="ECO:0007669"/>
    <property type="project" value="UniProtKB-UniRule"/>
</dbReference>
<dbReference type="PANTHER" id="PTHR13128:SF12">
    <property type="entry name" value="VACUOLAR PROTEIN-SORTING-ASSOCIATED PROTEIN 36"/>
    <property type="match status" value="1"/>
</dbReference>
<dbReference type="FunFam" id="1.10.10.10:FF:000170">
    <property type="entry name" value="Vacuolar protein-sorting-associated protein 36"/>
    <property type="match status" value="1"/>
</dbReference>
<dbReference type="SUPFAM" id="SSF50729">
    <property type="entry name" value="PH domain-like"/>
    <property type="match status" value="1"/>
</dbReference>
<evidence type="ECO:0000313" key="10">
    <source>
        <dbReference type="Proteomes" id="UP000593567"/>
    </source>
</evidence>
<dbReference type="InterPro" id="IPR036388">
    <property type="entry name" value="WH-like_DNA-bd_sf"/>
</dbReference>
<dbReference type="GO" id="GO:0043130">
    <property type="term" value="F:ubiquitin binding"/>
    <property type="evidence" value="ECO:0007669"/>
    <property type="project" value="UniProtKB-UniRule"/>
</dbReference>
<comment type="subunit">
    <text evidence="7">Component of the endosomal sorting complex required for transport II (ESCRT-II).</text>
</comment>
<dbReference type="InterPro" id="IPR021648">
    <property type="entry name" value="GLUE_dom"/>
</dbReference>
<comment type="function">
    <text evidence="7">Component of the ESCRT-II complex (endosomal sorting complex required for transport II), which is required for multivesicular body (MVB) formation and sorting of endosomal cargo proteins into MVBs.</text>
</comment>
<dbReference type="AlphaFoldDB" id="A0A7J7KCE0"/>
<evidence type="ECO:0000256" key="3">
    <source>
        <dbReference type="ARBA" id="ARBA00022448"/>
    </source>
</evidence>
<dbReference type="InterPro" id="IPR036390">
    <property type="entry name" value="WH_DNA-bd_sf"/>
</dbReference>
<dbReference type="InterPro" id="IPR011993">
    <property type="entry name" value="PH-like_dom_sf"/>
</dbReference>
<dbReference type="GO" id="GO:0032266">
    <property type="term" value="F:phosphatidylinositol-3-phosphate binding"/>
    <property type="evidence" value="ECO:0007669"/>
    <property type="project" value="UniProtKB-UniRule"/>
</dbReference>
<evidence type="ECO:0000256" key="7">
    <source>
        <dbReference type="RuleBase" id="RU367095"/>
    </source>
</evidence>
<dbReference type="GO" id="GO:0043328">
    <property type="term" value="P:protein transport to vacuole involved in ubiquitin-dependent protein catabolic process via the multivesicular body sorting pathway"/>
    <property type="evidence" value="ECO:0007669"/>
    <property type="project" value="UniProtKB-UniRule"/>
</dbReference>
<keyword evidence="5 7" id="KW-0653">Protein transport</keyword>
<proteinExistence type="inferred from homology"/>
<protein>
    <recommendedName>
        <fullName evidence="2 7">Vacuolar protein-sorting-associated protein 36</fullName>
    </recommendedName>
    <alternativeName>
        <fullName evidence="6 7">ESCRT-II complex subunit VPS36</fullName>
    </alternativeName>
</protein>
<dbReference type="PROSITE" id="PS51495">
    <property type="entry name" value="GLUE"/>
    <property type="match status" value="1"/>
</dbReference>
<comment type="similarity">
    <text evidence="1 7">Belongs to the VPS36 family.</text>
</comment>
<dbReference type="Gene3D" id="6.10.140.260">
    <property type="match status" value="1"/>
</dbReference>
<dbReference type="Gene3D" id="2.30.29.30">
    <property type="entry name" value="Pleckstrin-homology domain (PH domain)/Phosphotyrosine-binding domain (PTB)"/>
    <property type="match status" value="1"/>
</dbReference>
<dbReference type="InterPro" id="IPR040608">
    <property type="entry name" value="Snf8/Vps36"/>
</dbReference>
<dbReference type="PANTHER" id="PTHR13128">
    <property type="entry name" value="VACUOLAR PROTEIN-SORTING-ASSOCIATED PROTEIN 36"/>
    <property type="match status" value="1"/>
</dbReference>
<dbReference type="OrthoDB" id="271448at2759"/>
<evidence type="ECO:0000256" key="2">
    <source>
        <dbReference type="ARBA" id="ARBA00017953"/>
    </source>
</evidence>
<dbReference type="FunFam" id="1.10.10.10:FF:000416">
    <property type="entry name" value="Vacuolar protein-sorting-associated protein 36"/>
    <property type="match status" value="1"/>
</dbReference>
<evidence type="ECO:0000259" key="8">
    <source>
        <dbReference type="PROSITE" id="PS51495"/>
    </source>
</evidence>
<organism evidence="9 10">
    <name type="scientific">Bugula neritina</name>
    <name type="common">Brown bryozoan</name>
    <name type="synonym">Sertularia neritina</name>
    <dbReference type="NCBI Taxonomy" id="10212"/>
    <lineage>
        <taxon>Eukaryota</taxon>
        <taxon>Metazoa</taxon>
        <taxon>Spiralia</taxon>
        <taxon>Lophotrochozoa</taxon>
        <taxon>Bryozoa</taxon>
        <taxon>Gymnolaemata</taxon>
        <taxon>Cheilostomatida</taxon>
        <taxon>Flustrina</taxon>
        <taxon>Buguloidea</taxon>
        <taxon>Bugulidae</taxon>
        <taxon>Bugula</taxon>
    </lineage>
</organism>
<evidence type="ECO:0000256" key="5">
    <source>
        <dbReference type="ARBA" id="ARBA00022927"/>
    </source>
</evidence>
<keyword evidence="7" id="KW-0967">Endosome</keyword>
<dbReference type="GO" id="GO:0000814">
    <property type="term" value="C:ESCRT II complex"/>
    <property type="evidence" value="ECO:0007669"/>
    <property type="project" value="UniProtKB-UniRule"/>
</dbReference>
<dbReference type="Gene3D" id="1.10.10.10">
    <property type="entry name" value="Winged helix-like DNA-binding domain superfamily/Winged helix DNA-binding domain"/>
    <property type="match status" value="2"/>
</dbReference>
<evidence type="ECO:0000313" key="9">
    <source>
        <dbReference type="EMBL" id="KAF6036320.1"/>
    </source>
</evidence>
<keyword evidence="4 7" id="KW-0963">Cytoplasm</keyword>
<reference evidence="9" key="1">
    <citation type="submission" date="2020-06" db="EMBL/GenBank/DDBJ databases">
        <title>Draft genome of Bugula neritina, a colonial animal packing powerful symbionts and potential medicines.</title>
        <authorList>
            <person name="Rayko M."/>
        </authorList>
    </citation>
    <scope>NUCLEOTIDE SEQUENCE [LARGE SCALE GENOMIC DNA]</scope>
    <source>
        <strain evidence="9">Kwan_BN1</strain>
    </source>
</reference>
<keyword evidence="3 7" id="KW-0813">Transport</keyword>
<sequence>MDRLQWSNVSLKDDENFHHSNDGVKLYDGENKASAYEDGNLVLTSHRLIWTNVNDERVCLSLDLSYITSLDEEPSSFTRSAKIVCYLSPRKSGTGSGPVTHSSYTFVRWSFQKGGQTEFMRQLKDVVGRRLWEVRKAPTNQGSSYQVGKLKQGIAGIEKKINEQQRRTDSTISAAFEDLDALMVKAKEMVAISKSIAAKIEQKQGNITEDETVRFKSYLLSLGIPDPVTRDSHKSNSKYLLELSKQISSVLVTPLQECGGMMTLTDVYCRINRARGVELLSPQDLYDACKLLPSMDLPVTLKTYGSGVRLIQLRSSDEESVVAETALLVEERNCLSADELARVIGLSVIIAKERLLLAEQKGKLCRDDTVEGLRFYPNKFLTDCIS</sequence>
<gene>
    <name evidence="9" type="ORF">EB796_005371</name>
</gene>
<dbReference type="Pfam" id="PF04157">
    <property type="entry name" value="EAP30"/>
    <property type="match status" value="1"/>
</dbReference>